<evidence type="ECO:0000313" key="5">
    <source>
        <dbReference type="EMBL" id="AXO13827.1"/>
    </source>
</evidence>
<protein>
    <submittedName>
        <fullName evidence="5">Gfo/Idh/MocA family oxidoreductase</fullName>
    </submittedName>
</protein>
<dbReference type="Pfam" id="PF01408">
    <property type="entry name" value="GFO_IDH_MocA"/>
    <property type="match status" value="1"/>
</dbReference>
<dbReference type="InterPro" id="IPR050984">
    <property type="entry name" value="Gfo/Idh/MocA_domain"/>
</dbReference>
<reference evidence="5 6" key="1">
    <citation type="submission" date="2018-08" db="EMBL/GenBank/DDBJ databases">
        <title>Complete genome sequence of type strain Thalassospira indica MCCC 1A01103T, isolated from isolated from deep seawater of the Indian Ocean.</title>
        <authorList>
            <person name="Liu Y."/>
        </authorList>
    </citation>
    <scope>NUCLEOTIDE SEQUENCE [LARGE SCALE GENOMIC DNA]</scope>
    <source>
        <strain evidence="5 6">PB8BT</strain>
    </source>
</reference>
<evidence type="ECO:0000256" key="1">
    <source>
        <dbReference type="ARBA" id="ARBA00010928"/>
    </source>
</evidence>
<dbReference type="InterPro" id="IPR055170">
    <property type="entry name" value="GFO_IDH_MocA-like_dom"/>
</dbReference>
<dbReference type="Proteomes" id="UP000256971">
    <property type="component" value="Chromosome"/>
</dbReference>
<evidence type="ECO:0000259" key="3">
    <source>
        <dbReference type="Pfam" id="PF01408"/>
    </source>
</evidence>
<dbReference type="PANTHER" id="PTHR22604">
    <property type="entry name" value="OXIDOREDUCTASES"/>
    <property type="match status" value="1"/>
</dbReference>
<evidence type="ECO:0000313" key="6">
    <source>
        <dbReference type="Proteomes" id="UP000256971"/>
    </source>
</evidence>
<gene>
    <name evidence="5" type="ORF">DY252_06020</name>
</gene>
<proteinExistence type="inferred from homology"/>
<comment type="similarity">
    <text evidence="1">Belongs to the Gfo/Idh/MocA family.</text>
</comment>
<dbReference type="Pfam" id="PF22725">
    <property type="entry name" value="GFO_IDH_MocA_C3"/>
    <property type="match status" value="1"/>
</dbReference>
<dbReference type="SUPFAM" id="SSF55347">
    <property type="entry name" value="Glyceraldehyde-3-phosphate dehydrogenase-like, C-terminal domain"/>
    <property type="match status" value="1"/>
</dbReference>
<dbReference type="InterPro" id="IPR000683">
    <property type="entry name" value="Gfo/Idh/MocA-like_OxRdtase_N"/>
</dbReference>
<organism evidence="5 6">
    <name type="scientific">Thalassospira indica</name>
    <dbReference type="NCBI Taxonomy" id="1891279"/>
    <lineage>
        <taxon>Bacteria</taxon>
        <taxon>Pseudomonadati</taxon>
        <taxon>Pseudomonadota</taxon>
        <taxon>Alphaproteobacteria</taxon>
        <taxon>Rhodospirillales</taxon>
        <taxon>Thalassospiraceae</taxon>
        <taxon>Thalassospira</taxon>
    </lineage>
</organism>
<dbReference type="PANTHER" id="PTHR22604:SF105">
    <property type="entry name" value="TRANS-1,2-DIHYDROBENZENE-1,2-DIOL DEHYDROGENASE"/>
    <property type="match status" value="1"/>
</dbReference>
<dbReference type="Gene3D" id="3.40.50.720">
    <property type="entry name" value="NAD(P)-binding Rossmann-like Domain"/>
    <property type="match status" value="1"/>
</dbReference>
<name>A0ABN5NDS4_9PROT</name>
<dbReference type="InterPro" id="IPR036291">
    <property type="entry name" value="NAD(P)-bd_dom_sf"/>
</dbReference>
<evidence type="ECO:0000259" key="4">
    <source>
        <dbReference type="Pfam" id="PF22725"/>
    </source>
</evidence>
<dbReference type="EMBL" id="CP031555">
    <property type="protein sequence ID" value="AXO13827.1"/>
    <property type="molecule type" value="Genomic_DNA"/>
</dbReference>
<feature type="domain" description="Gfo/Idh/MocA-like oxidoreductase N-terminal" evidence="3">
    <location>
        <begin position="31"/>
        <end position="137"/>
    </location>
</feature>
<feature type="domain" description="GFO/IDH/MocA-like oxidoreductase" evidence="4">
    <location>
        <begin position="157"/>
        <end position="272"/>
    </location>
</feature>
<dbReference type="SUPFAM" id="SSF51735">
    <property type="entry name" value="NAD(P)-binding Rossmann-fold domains"/>
    <property type="match status" value="1"/>
</dbReference>
<sequence>MNWAGFVDQIRLDFYPDLHRAEDNVTKTKINWGILSTANIGVEKVIPAIKKSASSNVLGIASRNAGRSARVANDLGIQKSYASYEALIADPEIDAIYNPLPNHMHVDWTLAAAQAGKHVLCEKPIGLNARDAERLRACPKNVLVAEAFMVRYHPQWIRVREMVRSGELGEVRAIQAAFSYFNDDGQDIRNRPEAGGGAIMDIGCYPITVGRFLFEDEPLRVMALIDRDPVFKTDRMASAVADFGGGRQLSFMVSTQLCPYQTLNVFGTKARAEIMIPYNAPADKETALIIDAGESLDGSLAGCEVVPACDQYTEQAEMFAQAILTGRSLPYGIEDSIASMRVLDAVFASEEQKTWVNL</sequence>
<accession>A0ABN5NDS4</accession>
<keyword evidence="2" id="KW-0560">Oxidoreductase</keyword>
<keyword evidence="6" id="KW-1185">Reference proteome</keyword>
<dbReference type="Gene3D" id="3.30.360.10">
    <property type="entry name" value="Dihydrodipicolinate Reductase, domain 2"/>
    <property type="match status" value="1"/>
</dbReference>
<evidence type="ECO:0000256" key="2">
    <source>
        <dbReference type="ARBA" id="ARBA00023002"/>
    </source>
</evidence>